<reference evidence="1" key="1">
    <citation type="submission" date="2018-05" db="EMBL/GenBank/DDBJ databases">
        <authorList>
            <person name="Lanie J.A."/>
            <person name="Ng W.-L."/>
            <person name="Kazmierczak K.M."/>
            <person name="Andrzejewski T.M."/>
            <person name="Davidsen T.M."/>
            <person name="Wayne K.J."/>
            <person name="Tettelin H."/>
            <person name="Glass J.I."/>
            <person name="Rusch D."/>
            <person name="Podicherti R."/>
            <person name="Tsui H.-C.T."/>
            <person name="Winkler M.E."/>
        </authorList>
    </citation>
    <scope>NUCLEOTIDE SEQUENCE</scope>
</reference>
<dbReference type="AlphaFoldDB" id="A0A382A1P6"/>
<organism evidence="1">
    <name type="scientific">marine metagenome</name>
    <dbReference type="NCBI Taxonomy" id="408172"/>
    <lineage>
        <taxon>unclassified sequences</taxon>
        <taxon>metagenomes</taxon>
        <taxon>ecological metagenomes</taxon>
    </lineage>
</organism>
<evidence type="ECO:0008006" key="2">
    <source>
        <dbReference type="Google" id="ProtNLM"/>
    </source>
</evidence>
<dbReference type="Gene3D" id="1.20.120.330">
    <property type="entry name" value="Nucleotidyltransferases domain 2"/>
    <property type="match status" value="1"/>
</dbReference>
<accession>A0A382A1P6</accession>
<gene>
    <name evidence="1" type="ORF">METZ01_LOCUS148310</name>
</gene>
<proteinExistence type="predicted"/>
<protein>
    <recommendedName>
        <fullName evidence="2">HEPN domain-containing protein</fullName>
    </recommendedName>
</protein>
<name>A0A382A1P6_9ZZZZ</name>
<dbReference type="EMBL" id="UINC01023559">
    <property type="protein sequence ID" value="SVA95456.1"/>
    <property type="molecule type" value="Genomic_DNA"/>
</dbReference>
<evidence type="ECO:0000313" key="1">
    <source>
        <dbReference type="EMBL" id="SVA95456.1"/>
    </source>
</evidence>
<sequence>MQKAQESERSIQRAKVSWEQSKEDLEMAKSMIKTHPDTSCLLSSQAAINAFSSILQAHGHFQLPAYSSTEMLNQCSSVSPAVEQARSQCDVLDSALNRDLLGHTSPKNIQFTPAFARTSFEASRKIHKIIRAYWQENRQRFFDP</sequence>